<evidence type="ECO:0000256" key="7">
    <source>
        <dbReference type="ARBA" id="ARBA00035120"/>
    </source>
</evidence>
<evidence type="ECO:0000256" key="5">
    <source>
        <dbReference type="ARBA" id="ARBA00023136"/>
    </source>
</evidence>
<keyword evidence="10" id="KW-0406">Ion transport</keyword>
<dbReference type="GO" id="GO:0005886">
    <property type="term" value="C:plasma membrane"/>
    <property type="evidence" value="ECO:0007669"/>
    <property type="project" value="UniProtKB-SubCell"/>
</dbReference>
<comment type="catalytic activity">
    <reaction evidence="8">
        <text>fluoride(in) = fluoride(out)</text>
        <dbReference type="Rhea" id="RHEA:76159"/>
        <dbReference type="ChEBI" id="CHEBI:17051"/>
    </reaction>
    <physiologicalReaction direction="left-to-right" evidence="8">
        <dbReference type="Rhea" id="RHEA:76160"/>
    </physiologicalReaction>
</comment>
<sequence>MVSSSASTAAHRRPRPKRPATSLTVLVLLVALAGAGGALLRLLVGELIPEQGMKFPWTTLAINLSGSGLLGLLIGAARARPSTPDWVVPTFGTGLLASYTTFSAVILAVMPSMPGAAYDGLRVVTYVSPGAMEMLTYLFISVLGSTAAAAAGLTISRALFGQLGAESADLGVSSEGSHGS</sequence>
<dbReference type="GO" id="GO:0062054">
    <property type="term" value="F:fluoride channel activity"/>
    <property type="evidence" value="ECO:0007669"/>
    <property type="project" value="UniProtKB-UniRule"/>
</dbReference>
<evidence type="ECO:0000256" key="8">
    <source>
        <dbReference type="ARBA" id="ARBA00035585"/>
    </source>
</evidence>
<evidence type="ECO:0000256" key="2">
    <source>
        <dbReference type="ARBA" id="ARBA00022475"/>
    </source>
</evidence>
<keyword evidence="10" id="KW-0813">Transport</keyword>
<dbReference type="Pfam" id="PF02537">
    <property type="entry name" value="CRCB"/>
    <property type="match status" value="1"/>
</dbReference>
<comment type="similarity">
    <text evidence="7 10">Belongs to the fluoride channel Fluc/FEX (TC 1.A.43) family.</text>
</comment>
<dbReference type="STRING" id="317018.AVL63_03040"/>
<dbReference type="GO" id="GO:0140114">
    <property type="term" value="P:cellular detoxification of fluoride"/>
    <property type="evidence" value="ECO:0007669"/>
    <property type="project" value="UniProtKB-UniRule"/>
</dbReference>
<dbReference type="EMBL" id="LQBM01000003">
    <property type="protein sequence ID" value="KUG59014.1"/>
    <property type="molecule type" value="Genomic_DNA"/>
</dbReference>
<proteinExistence type="inferred from homology"/>
<keyword evidence="3 10" id="KW-0812">Transmembrane</keyword>
<keyword evidence="2 10" id="KW-1003">Cell membrane</keyword>
<name>A0A0W8IGN1_9MICC</name>
<feature type="transmembrane region" description="Helical" evidence="10">
    <location>
        <begin position="134"/>
        <end position="155"/>
    </location>
</feature>
<evidence type="ECO:0000256" key="4">
    <source>
        <dbReference type="ARBA" id="ARBA00022989"/>
    </source>
</evidence>
<protein>
    <recommendedName>
        <fullName evidence="10">Fluoride-specific ion channel FluC</fullName>
    </recommendedName>
</protein>
<keyword evidence="6 10" id="KW-0407">Ion channel</keyword>
<organism evidence="11 12">
    <name type="scientific">Nesterenkonia jeotgali</name>
    <dbReference type="NCBI Taxonomy" id="317018"/>
    <lineage>
        <taxon>Bacteria</taxon>
        <taxon>Bacillati</taxon>
        <taxon>Actinomycetota</taxon>
        <taxon>Actinomycetes</taxon>
        <taxon>Micrococcales</taxon>
        <taxon>Micrococcaceae</taxon>
        <taxon>Nesterenkonia</taxon>
    </lineage>
</organism>
<comment type="function">
    <text evidence="9 10">Fluoride-specific ion channel. Important for reducing fluoride concentration in the cell, thus reducing its toxicity.</text>
</comment>
<gene>
    <name evidence="10" type="primary">fluC</name>
    <name evidence="10" type="synonym">crcB</name>
    <name evidence="11" type="ORF">AVL63_03040</name>
</gene>
<evidence type="ECO:0000313" key="11">
    <source>
        <dbReference type="EMBL" id="KUG59014.1"/>
    </source>
</evidence>
<feature type="transmembrane region" description="Helical" evidence="10">
    <location>
        <begin position="20"/>
        <end position="43"/>
    </location>
</feature>
<reference evidence="12" key="1">
    <citation type="submission" date="2015-12" db="EMBL/GenBank/DDBJ databases">
        <authorList>
            <person name="Nair G.R."/>
            <person name="Kaur G."/>
            <person name="Mayilraj S."/>
        </authorList>
    </citation>
    <scope>NUCLEOTIDE SEQUENCE [LARGE SCALE GENOMIC DNA]</scope>
    <source>
        <strain evidence="12">CD08_7</strain>
    </source>
</reference>
<evidence type="ECO:0000256" key="10">
    <source>
        <dbReference type="HAMAP-Rule" id="MF_00454"/>
    </source>
</evidence>
<dbReference type="HAMAP" id="MF_00454">
    <property type="entry name" value="FluC"/>
    <property type="match status" value="1"/>
</dbReference>
<feature type="transmembrane region" description="Helical" evidence="10">
    <location>
        <begin position="86"/>
        <end position="114"/>
    </location>
</feature>
<evidence type="ECO:0000256" key="6">
    <source>
        <dbReference type="ARBA" id="ARBA00023303"/>
    </source>
</evidence>
<evidence type="ECO:0000256" key="3">
    <source>
        <dbReference type="ARBA" id="ARBA00022692"/>
    </source>
</evidence>
<comment type="caution">
    <text evidence="10">Lacks conserved residue(s) required for the propagation of feature annotation.</text>
</comment>
<dbReference type="OrthoDB" id="4408652at2"/>
<dbReference type="Proteomes" id="UP000054023">
    <property type="component" value="Unassembled WGS sequence"/>
</dbReference>
<evidence type="ECO:0000256" key="9">
    <source>
        <dbReference type="ARBA" id="ARBA00049940"/>
    </source>
</evidence>
<evidence type="ECO:0000256" key="1">
    <source>
        <dbReference type="ARBA" id="ARBA00004651"/>
    </source>
</evidence>
<evidence type="ECO:0000313" key="12">
    <source>
        <dbReference type="Proteomes" id="UP000054023"/>
    </source>
</evidence>
<keyword evidence="12" id="KW-1185">Reference proteome</keyword>
<keyword evidence="5 10" id="KW-0472">Membrane</keyword>
<comment type="caution">
    <text evidence="11">The sequence shown here is derived from an EMBL/GenBank/DDBJ whole genome shotgun (WGS) entry which is preliminary data.</text>
</comment>
<dbReference type="AlphaFoldDB" id="A0A0W8IGN1"/>
<dbReference type="InterPro" id="IPR003691">
    <property type="entry name" value="FluC"/>
</dbReference>
<accession>A0A0W8IGN1</accession>
<keyword evidence="4 10" id="KW-1133">Transmembrane helix</keyword>
<comment type="subcellular location">
    <subcellularLocation>
        <location evidence="1 10">Cell membrane</location>
        <topology evidence="1 10">Multi-pass membrane protein</topology>
    </subcellularLocation>
</comment>
<feature type="transmembrane region" description="Helical" evidence="10">
    <location>
        <begin position="55"/>
        <end position="74"/>
    </location>
</feature>